<feature type="active site" evidence="1">
    <location>
        <position position="203"/>
    </location>
</feature>
<dbReference type="EMBL" id="SNXW01000006">
    <property type="protein sequence ID" value="TDP82162.1"/>
    <property type="molecule type" value="Genomic_DNA"/>
</dbReference>
<comment type="caution">
    <text evidence="5">The sequence shown here is derived from an EMBL/GenBank/DDBJ whole genome shotgun (WGS) entry which is preliminary data.</text>
</comment>
<dbReference type="AlphaFoldDB" id="A0A4R6R8B2"/>
<dbReference type="Gene3D" id="1.10.530.10">
    <property type="match status" value="1"/>
</dbReference>
<dbReference type="GO" id="GO:0009253">
    <property type="term" value="P:peptidoglycan catabolic process"/>
    <property type="evidence" value="ECO:0007669"/>
    <property type="project" value="TreeGrafter"/>
</dbReference>
<proteinExistence type="predicted"/>
<feature type="compositionally biased region" description="Low complexity" evidence="2">
    <location>
        <begin position="46"/>
        <end position="67"/>
    </location>
</feature>
<accession>A0A4R6R8B2</accession>
<dbReference type="NCBIfam" id="TIGR02282">
    <property type="entry name" value="MltB"/>
    <property type="match status" value="1"/>
</dbReference>
<dbReference type="GO" id="GO:0008933">
    <property type="term" value="F:peptidoglycan lytic transglycosylase activity"/>
    <property type="evidence" value="ECO:0007669"/>
    <property type="project" value="TreeGrafter"/>
</dbReference>
<dbReference type="Pfam" id="PF13406">
    <property type="entry name" value="SLT_2"/>
    <property type="match status" value="1"/>
</dbReference>
<dbReference type="PANTHER" id="PTHR30163">
    <property type="entry name" value="MEMBRANE-BOUND LYTIC MUREIN TRANSGLYCOSYLASE B"/>
    <property type="match status" value="1"/>
</dbReference>
<evidence type="ECO:0000259" key="4">
    <source>
        <dbReference type="Pfam" id="PF13406"/>
    </source>
</evidence>
<evidence type="ECO:0000313" key="5">
    <source>
        <dbReference type="EMBL" id="TDP82162.1"/>
    </source>
</evidence>
<dbReference type="Gene3D" id="1.10.8.350">
    <property type="entry name" value="Bacterial muramidase"/>
    <property type="match status" value="1"/>
</dbReference>
<feature type="domain" description="Transglycosylase SLT" evidence="4">
    <location>
        <begin position="108"/>
        <end position="406"/>
    </location>
</feature>
<evidence type="ECO:0000256" key="2">
    <source>
        <dbReference type="SAM" id="MobiDB-lite"/>
    </source>
</evidence>
<dbReference type="CDD" id="cd13399">
    <property type="entry name" value="Slt35-like"/>
    <property type="match status" value="1"/>
</dbReference>
<evidence type="ECO:0000256" key="3">
    <source>
        <dbReference type="SAM" id="SignalP"/>
    </source>
</evidence>
<dbReference type="SUPFAM" id="SSF53955">
    <property type="entry name" value="Lysozyme-like"/>
    <property type="match status" value="1"/>
</dbReference>
<dbReference type="InterPro" id="IPR011757">
    <property type="entry name" value="Lytic_transglycosylase_MltB"/>
</dbReference>
<feature type="region of interest" description="Disordered" evidence="2">
    <location>
        <begin position="45"/>
        <end position="67"/>
    </location>
</feature>
<feature type="chain" id="PRO_5020182709" evidence="3">
    <location>
        <begin position="29"/>
        <end position="424"/>
    </location>
</feature>
<organism evidence="5 6">
    <name type="scientific">Aquabacterium commune</name>
    <dbReference type="NCBI Taxonomy" id="70586"/>
    <lineage>
        <taxon>Bacteria</taxon>
        <taxon>Pseudomonadati</taxon>
        <taxon>Pseudomonadota</taxon>
        <taxon>Betaproteobacteria</taxon>
        <taxon>Burkholderiales</taxon>
        <taxon>Aquabacterium</taxon>
    </lineage>
</organism>
<keyword evidence="3" id="KW-0732">Signal</keyword>
<dbReference type="PANTHER" id="PTHR30163:SF9">
    <property type="entry name" value="MEMBRANE-BOUND LYTIC MUREIN TRANSGLYCOSYLASE B"/>
    <property type="match status" value="1"/>
</dbReference>
<name>A0A4R6R8B2_9BURK</name>
<feature type="signal peptide" evidence="3">
    <location>
        <begin position="1"/>
        <end position="28"/>
    </location>
</feature>
<dbReference type="InterPro" id="IPR043426">
    <property type="entry name" value="MltB-like"/>
</dbReference>
<protein>
    <submittedName>
        <fullName evidence="5">Membrane-bound lytic murein transglycosylase B</fullName>
    </submittedName>
</protein>
<evidence type="ECO:0000256" key="1">
    <source>
        <dbReference type="PIRSR" id="PIRSR611757-1"/>
    </source>
</evidence>
<evidence type="ECO:0000313" key="6">
    <source>
        <dbReference type="Proteomes" id="UP000294593"/>
    </source>
</evidence>
<sequence>MPSKLPAPMTPPPMVRTSWLLCTTLCLASCGSTVRLDAPPVTVPMASRSTPDTPPSAASSAMPQPTTLATMPATDAEATQTRAIASANLQEQRLPSREDADSYATRADAEALATELAQNLSLDPVWVWSVLSQARFQASVPKLMMPAPTPTAKNWGAYRARFIETRRVQAGVDFWQTHAADLSRAEETYGVPAHIVIGVLGVETLYGRNMGRYRVLDALTTLTLDFPRGRSDRSAYFKTELGAFLLLCKEQGLDPTRMSGSFAGAMGWPQFMPSSQRKLAVDFDGDGRIDLVNSPVDAIGSVARYLAEHGWQKGQATYFAVTPPPPSGDLDTLLTPDILPIFTPAEMASHGASLSAAGQKHPGLLALVQLHNGGQAPSYVAGTVNFYAITRYNQSSYYALAVAQLGETVSKEVQRQNGRKLSSN</sequence>
<gene>
    <name evidence="5" type="ORF">EV672_106118</name>
</gene>
<dbReference type="InterPro" id="IPR031304">
    <property type="entry name" value="SLT_2"/>
</dbReference>
<dbReference type="InterPro" id="IPR023346">
    <property type="entry name" value="Lysozyme-like_dom_sf"/>
</dbReference>
<reference evidence="5 6" key="1">
    <citation type="submission" date="2019-03" db="EMBL/GenBank/DDBJ databases">
        <title>Genomic Encyclopedia of Type Strains, Phase IV (KMG-IV): sequencing the most valuable type-strain genomes for metagenomic binning, comparative biology and taxonomic classification.</title>
        <authorList>
            <person name="Goeker M."/>
        </authorList>
    </citation>
    <scope>NUCLEOTIDE SEQUENCE [LARGE SCALE GENOMIC DNA]</scope>
    <source>
        <strain evidence="5 6">DSM 11901</strain>
    </source>
</reference>
<keyword evidence="6" id="KW-1185">Reference proteome</keyword>
<dbReference type="FunFam" id="1.10.8.350:FF:000001">
    <property type="entry name" value="Lytic murein transglycosylase B"/>
    <property type="match status" value="1"/>
</dbReference>
<dbReference type="Proteomes" id="UP000294593">
    <property type="component" value="Unassembled WGS sequence"/>
</dbReference>